<feature type="repeat" description="ANK" evidence="3">
    <location>
        <begin position="194"/>
        <end position="219"/>
    </location>
</feature>
<evidence type="ECO:0000313" key="4">
    <source>
        <dbReference type="EMBL" id="CAF1192266.1"/>
    </source>
</evidence>
<reference evidence="4" key="1">
    <citation type="submission" date="2021-02" db="EMBL/GenBank/DDBJ databases">
        <authorList>
            <person name="Nowell W R."/>
        </authorList>
    </citation>
    <scope>NUCLEOTIDE SEQUENCE</scope>
</reference>
<evidence type="ECO:0000256" key="1">
    <source>
        <dbReference type="ARBA" id="ARBA00022737"/>
    </source>
</evidence>
<organism evidence="4 7">
    <name type="scientific">Adineta steineri</name>
    <dbReference type="NCBI Taxonomy" id="433720"/>
    <lineage>
        <taxon>Eukaryota</taxon>
        <taxon>Metazoa</taxon>
        <taxon>Spiralia</taxon>
        <taxon>Gnathifera</taxon>
        <taxon>Rotifera</taxon>
        <taxon>Eurotatoria</taxon>
        <taxon>Bdelloidea</taxon>
        <taxon>Adinetida</taxon>
        <taxon>Adinetidae</taxon>
        <taxon>Adineta</taxon>
    </lineage>
</organism>
<dbReference type="PANTHER" id="PTHR24198:SF165">
    <property type="entry name" value="ANKYRIN REPEAT-CONTAINING PROTEIN-RELATED"/>
    <property type="match status" value="1"/>
</dbReference>
<dbReference type="AlphaFoldDB" id="A0A814VV12"/>
<protein>
    <submittedName>
        <fullName evidence="4">Uncharacterized protein</fullName>
    </submittedName>
</protein>
<dbReference type="InterPro" id="IPR002110">
    <property type="entry name" value="Ankyrin_rpt"/>
</dbReference>
<dbReference type="SUPFAM" id="SSF48403">
    <property type="entry name" value="Ankyrin repeat"/>
    <property type="match status" value="2"/>
</dbReference>
<dbReference type="PROSITE" id="PS50297">
    <property type="entry name" value="ANK_REP_REGION"/>
    <property type="match status" value="3"/>
</dbReference>
<dbReference type="PROSITE" id="PS50088">
    <property type="entry name" value="ANK_REPEAT"/>
    <property type="match status" value="4"/>
</dbReference>
<dbReference type="PANTHER" id="PTHR24198">
    <property type="entry name" value="ANKYRIN REPEAT AND PROTEIN KINASE DOMAIN-CONTAINING PROTEIN"/>
    <property type="match status" value="1"/>
</dbReference>
<dbReference type="Pfam" id="PF12796">
    <property type="entry name" value="Ank_2"/>
    <property type="match status" value="2"/>
</dbReference>
<dbReference type="SMART" id="SM00248">
    <property type="entry name" value="ANK"/>
    <property type="match status" value="7"/>
</dbReference>
<dbReference type="InterPro" id="IPR036770">
    <property type="entry name" value="Ankyrin_rpt-contain_sf"/>
</dbReference>
<accession>A0A814VV12</accession>
<keyword evidence="2 3" id="KW-0040">ANK repeat</keyword>
<proteinExistence type="predicted"/>
<dbReference type="Proteomes" id="UP000663832">
    <property type="component" value="Unassembled WGS sequence"/>
</dbReference>
<feature type="repeat" description="ANK" evidence="3">
    <location>
        <begin position="127"/>
        <end position="159"/>
    </location>
</feature>
<dbReference type="OrthoDB" id="3246549at2759"/>
<evidence type="ECO:0000313" key="6">
    <source>
        <dbReference type="Proteomes" id="UP000663832"/>
    </source>
</evidence>
<feature type="repeat" description="ANK" evidence="3">
    <location>
        <begin position="535"/>
        <end position="571"/>
    </location>
</feature>
<feature type="repeat" description="ANK" evidence="3">
    <location>
        <begin position="93"/>
        <end position="117"/>
    </location>
</feature>
<evidence type="ECO:0000256" key="2">
    <source>
        <dbReference type="ARBA" id="ARBA00023043"/>
    </source>
</evidence>
<name>A0A814VV12_9BILA</name>
<comment type="caution">
    <text evidence="4">The sequence shown here is derived from an EMBL/GenBank/DDBJ whole genome shotgun (WGS) entry which is preliminary data.</text>
</comment>
<gene>
    <name evidence="4" type="ORF">BJG266_LOCUS26403</name>
    <name evidence="5" type="ORF">QVE165_LOCUS42131</name>
</gene>
<dbReference type="EMBL" id="CAJNOI010000220">
    <property type="protein sequence ID" value="CAF1192266.1"/>
    <property type="molecule type" value="Genomic_DNA"/>
</dbReference>
<keyword evidence="6" id="KW-1185">Reference proteome</keyword>
<sequence>MSFQSSSVDNEELIHNAVRQGHSISLEIYLKQNPKCINKLFTYYQSKWTPLLAACYYQHEHIVRMLLMRFKPDIEALGTIVLNSIDNHSDIAEGVSPLWTAAAVNNFNIVKLLIELGNANINHLIKTHSTALRAACYHNNIELTRYLIEHGANPYQTKKGNYTNLMLSAGRQFPLIVDYLVNEVQCNINEQDENGQTALYYAVRSRSIKITKFLLEHGALNYRDIKRKVTPLMRAALFGEINLVNIFENYCSDLEWIEAKELLATSFSGCIYHIGDLNKTAEYLIETFQLRKAKNLPKQITTESLEIFQYRRECQTLDEFNQLLCSNTKDALVIESILIQQRLLGDDQDDYHDIIYYYGVILAHNHKYNDCLRWWFYALDLKQKYTMNCQPERLHRFISVFARMKFVDHIDISIEDILRLFNILNYILVSKRYMENFDSYFIILLHLITIVARLIYNENLEEKQELSMNHRRDLYKLIRYIIRYQYRLMENGSSLLHSCINPSTKGILNLIEYPCSMTTHLLISCGADIDVMDTDGNTPLHILMRNNSSSNTINMLNILCDAGAHLDFANTKGHRPMDSMPAFRKKLYEQMKKKIDVTRLKCFCARLIQQQKFAYENSLSISLINFIQKH</sequence>
<evidence type="ECO:0000313" key="7">
    <source>
        <dbReference type="Proteomes" id="UP000663877"/>
    </source>
</evidence>
<dbReference type="EMBL" id="CAJNOM010000514">
    <property type="protein sequence ID" value="CAF1479302.1"/>
    <property type="molecule type" value="Genomic_DNA"/>
</dbReference>
<evidence type="ECO:0000313" key="5">
    <source>
        <dbReference type="EMBL" id="CAF1479302.1"/>
    </source>
</evidence>
<dbReference type="Gene3D" id="1.25.40.20">
    <property type="entry name" value="Ankyrin repeat-containing domain"/>
    <property type="match status" value="3"/>
</dbReference>
<dbReference type="Proteomes" id="UP000663877">
    <property type="component" value="Unassembled WGS sequence"/>
</dbReference>
<keyword evidence="1" id="KW-0677">Repeat</keyword>
<evidence type="ECO:0000256" key="3">
    <source>
        <dbReference type="PROSITE-ProRule" id="PRU00023"/>
    </source>
</evidence>
<dbReference type="Pfam" id="PF00023">
    <property type="entry name" value="Ank"/>
    <property type="match status" value="1"/>
</dbReference>